<feature type="region of interest" description="Disordered" evidence="1">
    <location>
        <begin position="287"/>
        <end position="376"/>
    </location>
</feature>
<organism evidence="3 4">
    <name type="scientific">Apatococcus fuscideae</name>
    <dbReference type="NCBI Taxonomy" id="2026836"/>
    <lineage>
        <taxon>Eukaryota</taxon>
        <taxon>Viridiplantae</taxon>
        <taxon>Chlorophyta</taxon>
        <taxon>core chlorophytes</taxon>
        <taxon>Trebouxiophyceae</taxon>
        <taxon>Chlorellales</taxon>
        <taxon>Chlorellaceae</taxon>
        <taxon>Apatococcus</taxon>
    </lineage>
</organism>
<dbReference type="InterPro" id="IPR003029">
    <property type="entry name" value="S1_domain"/>
</dbReference>
<dbReference type="InterPro" id="IPR012340">
    <property type="entry name" value="NA-bd_OB-fold"/>
</dbReference>
<protein>
    <recommendedName>
        <fullName evidence="2">S1 motif domain-containing protein</fullName>
    </recommendedName>
</protein>
<dbReference type="PROSITE" id="PS50126">
    <property type="entry name" value="S1"/>
    <property type="match status" value="1"/>
</dbReference>
<evidence type="ECO:0000313" key="4">
    <source>
        <dbReference type="Proteomes" id="UP001485043"/>
    </source>
</evidence>
<evidence type="ECO:0000313" key="3">
    <source>
        <dbReference type="EMBL" id="KAK9869071.1"/>
    </source>
</evidence>
<proteinExistence type="predicted"/>
<dbReference type="SUPFAM" id="SSF50249">
    <property type="entry name" value="Nucleic acid-binding proteins"/>
    <property type="match status" value="1"/>
</dbReference>
<evidence type="ECO:0000259" key="2">
    <source>
        <dbReference type="PROSITE" id="PS50126"/>
    </source>
</evidence>
<keyword evidence="4" id="KW-1185">Reference proteome</keyword>
<dbReference type="PANTHER" id="PTHR15838">
    <property type="entry name" value="NUCLEOLAR PROTEIN OF 40 KDA"/>
    <property type="match status" value="1"/>
</dbReference>
<accession>A0AAW1TMU0</accession>
<comment type="caution">
    <text evidence="3">The sequence shown here is derived from an EMBL/GenBank/DDBJ whole genome shotgun (WGS) entry which is preliminary data.</text>
</comment>
<dbReference type="Gene3D" id="2.40.50.140">
    <property type="entry name" value="Nucleic acid-binding proteins"/>
    <property type="match status" value="1"/>
</dbReference>
<dbReference type="EMBL" id="JALJOV010000001">
    <property type="protein sequence ID" value="KAK9869071.1"/>
    <property type="molecule type" value="Genomic_DNA"/>
</dbReference>
<sequence>MVGDSVVGTVVRGSHLGVHVKLANFTGLLGWVSHLLKPRFLRNSLEPTPVGVKGSSLLPIGLQREWKVIEIRRGQKPGQWYPRLSALDLDCDIIATRCRQILELSKKEPTNIRVIISGKNPGGLTLLWEGMSGFIPYSYLVKPQRIHLRPEELDQRYLGKELEVIMTEVKADRMSAVWDQRKAEDVRIERKCRPGTLHWGTVSHIKNSYGAYITLDDPHSKITGMLHISAISREHVESALDVFRPGDRVLSIITRIMLPGLSRIDLSTSILEATAGQILTDKEAAFANGPAVVPRPQYGQNDQQDDRRQYGQNDQRNDRLQYGQNDQHDDRRHSSGSRSGPSQGGLNGRSSSRNDNFWNNGSVRSQPQGDSFWDSM</sequence>
<dbReference type="GO" id="GO:0043489">
    <property type="term" value="P:RNA stabilization"/>
    <property type="evidence" value="ECO:0007669"/>
    <property type="project" value="TreeGrafter"/>
</dbReference>
<dbReference type="Proteomes" id="UP001485043">
    <property type="component" value="Unassembled WGS sequence"/>
</dbReference>
<evidence type="ECO:0000256" key="1">
    <source>
        <dbReference type="SAM" id="MobiDB-lite"/>
    </source>
</evidence>
<dbReference type="GO" id="GO:0003723">
    <property type="term" value="F:RNA binding"/>
    <property type="evidence" value="ECO:0007669"/>
    <property type="project" value="TreeGrafter"/>
</dbReference>
<reference evidence="3 4" key="1">
    <citation type="journal article" date="2024" name="Nat. Commun.">
        <title>Phylogenomics reveals the evolutionary origins of lichenization in chlorophyte algae.</title>
        <authorList>
            <person name="Puginier C."/>
            <person name="Libourel C."/>
            <person name="Otte J."/>
            <person name="Skaloud P."/>
            <person name="Haon M."/>
            <person name="Grisel S."/>
            <person name="Petersen M."/>
            <person name="Berrin J.G."/>
            <person name="Delaux P.M."/>
            <person name="Dal Grande F."/>
            <person name="Keller J."/>
        </authorList>
    </citation>
    <scope>NUCLEOTIDE SEQUENCE [LARGE SCALE GENOMIC DNA]</scope>
    <source>
        <strain evidence="3 4">SAG 2523</strain>
    </source>
</reference>
<dbReference type="SMART" id="SM00316">
    <property type="entry name" value="S1"/>
    <property type="match status" value="2"/>
</dbReference>
<feature type="domain" description="S1 motif" evidence="2">
    <location>
        <begin position="195"/>
        <end position="269"/>
    </location>
</feature>
<name>A0AAW1TMU0_9CHLO</name>
<dbReference type="Pfam" id="PF00575">
    <property type="entry name" value="S1"/>
    <property type="match status" value="1"/>
</dbReference>
<dbReference type="AlphaFoldDB" id="A0AAW1TMU0"/>
<gene>
    <name evidence="3" type="ORF">WJX84_002604</name>
</gene>
<dbReference type="PANTHER" id="PTHR15838:SF3">
    <property type="entry name" value="PROTEIN PIGMENT DEFECTIVE 338, CHLOROPLASTIC"/>
    <property type="match status" value="1"/>
</dbReference>
<feature type="compositionally biased region" description="Polar residues" evidence="1">
    <location>
        <begin position="348"/>
        <end position="369"/>
    </location>
</feature>
<feature type="compositionally biased region" description="Basic and acidic residues" evidence="1">
    <location>
        <begin position="304"/>
        <end position="319"/>
    </location>
</feature>